<dbReference type="PANTHER" id="PTHR42854">
    <property type="entry name" value="EUKARYOTIC TRANSLATION INITIATION FACTOR 2 SUBUNIT 3 FAMILY MEMBER"/>
    <property type="match status" value="1"/>
</dbReference>
<feature type="domain" description="Tr-type G" evidence="13">
    <location>
        <begin position="4"/>
        <end position="201"/>
    </location>
</feature>
<dbReference type="FunFam" id="2.40.30.10:FF:000075">
    <property type="entry name" value="Translation initiation factor 2 subunit gamma"/>
    <property type="match status" value="1"/>
</dbReference>
<evidence type="ECO:0000256" key="4">
    <source>
        <dbReference type="ARBA" id="ARBA00022723"/>
    </source>
</evidence>
<dbReference type="GO" id="GO:0001731">
    <property type="term" value="P:formation of translation preinitiation complex"/>
    <property type="evidence" value="ECO:0007669"/>
    <property type="project" value="TreeGrafter"/>
</dbReference>
<feature type="binding site" evidence="12">
    <location>
        <begin position="144"/>
        <end position="147"/>
    </location>
    <ligand>
        <name>GTP</name>
        <dbReference type="ChEBI" id="CHEBI:37565"/>
    </ligand>
</feature>
<evidence type="ECO:0000256" key="2">
    <source>
        <dbReference type="ARBA" id="ARBA00005388"/>
    </source>
</evidence>
<organism evidence="14 15">
    <name type="scientific">Methanothermus fervidus (strain ATCC 43054 / DSM 2088 / JCM 10308 / V24 S)</name>
    <dbReference type="NCBI Taxonomy" id="523846"/>
    <lineage>
        <taxon>Archaea</taxon>
        <taxon>Methanobacteriati</taxon>
        <taxon>Methanobacteriota</taxon>
        <taxon>Methanomada group</taxon>
        <taxon>Methanobacteria</taxon>
        <taxon>Methanobacteriales</taxon>
        <taxon>Methanothermaceae</taxon>
        <taxon>Methanothermus</taxon>
    </lineage>
</organism>
<name>E3GY64_METFV</name>
<dbReference type="InterPro" id="IPR050543">
    <property type="entry name" value="eIF2G"/>
</dbReference>
<dbReference type="InterPro" id="IPR015256">
    <property type="entry name" value="eIF2g_C"/>
</dbReference>
<dbReference type="CDD" id="cd15490">
    <property type="entry name" value="eIF2_gamma_III"/>
    <property type="match status" value="1"/>
</dbReference>
<evidence type="ECO:0000256" key="11">
    <source>
        <dbReference type="ARBA" id="ARBA00048107"/>
    </source>
</evidence>
<feature type="binding site" evidence="12">
    <location>
        <begin position="16"/>
        <end position="21"/>
    </location>
    <ligand>
        <name>GTP</name>
        <dbReference type="ChEBI" id="CHEBI:37565"/>
    </ligand>
</feature>
<dbReference type="InterPro" id="IPR031157">
    <property type="entry name" value="G_TR_CS"/>
</dbReference>
<feature type="binding site" evidence="12">
    <location>
        <position position="74"/>
    </location>
    <ligand>
        <name>Zn(2+)</name>
        <dbReference type="ChEBI" id="CHEBI:29105"/>
    </ligand>
</feature>
<dbReference type="InterPro" id="IPR044127">
    <property type="entry name" value="eIF2g_dom_2"/>
</dbReference>
<sequence>MKLQSEVNIGMVGHVDHGKTTLTKALSGVWTDTHSEEAKRGISIRLGYADAIFRKCPNCPEPKCYTTKKICEHCGSKTKILRKVSFVDAPGHETLMATMLSGAAIMDGAILVIAANEPCPQPQTKEHLMALDVIGVRDIVVVQNKIDTVSRERALENYKEIKEFIKGTVAENSPIIPVSAQQGANIDVLIEAIEKTIKTPKRPVNKPARMFVARSFDINKPGTPPDKLKGGVIGGSLIQGRLAVGDEIEIKPGIEIKKKGRKKWESLYSEIVSLVAGNEPMDEVKPGGLIGVGTKLDPSLTKADSLSGSVAGKVGTLPEVLHTLNLEVHLLKRVVGTEEERKVEPLKMNEPLMINIGTATTVGVIKHIKGDEVEVVLKLPVCAEPGQRAAISRRLGARWRLIGYGVLK</sequence>
<dbReference type="InterPro" id="IPR044128">
    <property type="entry name" value="eIF2g_GTP-bd"/>
</dbReference>
<dbReference type="PANTHER" id="PTHR42854:SF3">
    <property type="entry name" value="EUKARYOTIC TRANSLATION INITIATION FACTOR 2 SUBUNIT 3-RELATED"/>
    <property type="match status" value="1"/>
</dbReference>
<evidence type="ECO:0000256" key="3">
    <source>
        <dbReference type="ARBA" id="ARBA00022540"/>
    </source>
</evidence>
<comment type="subunit">
    <text evidence="12">Heterotrimer composed of an alpha, a beta and a gamma chain.</text>
</comment>
<feature type="binding site" evidence="12">
    <location>
        <position position="56"/>
    </location>
    <ligand>
        <name>Zn(2+)</name>
        <dbReference type="ChEBI" id="CHEBI:29105"/>
    </ligand>
</feature>
<dbReference type="FunFam" id="3.40.50.300:FF:000065">
    <property type="entry name" value="Eukaryotic translation initiation factor 2 subunit gamma"/>
    <property type="match status" value="1"/>
</dbReference>
<dbReference type="InterPro" id="IPR027417">
    <property type="entry name" value="P-loop_NTPase"/>
</dbReference>
<dbReference type="PRINTS" id="PR00315">
    <property type="entry name" value="ELONGATNFCT"/>
</dbReference>
<feature type="binding site" evidence="12">
    <location>
        <position position="59"/>
    </location>
    <ligand>
        <name>Zn(2+)</name>
        <dbReference type="ChEBI" id="CHEBI:29105"/>
    </ligand>
</feature>
<dbReference type="PROSITE" id="PS51722">
    <property type="entry name" value="G_TR_2"/>
    <property type="match status" value="1"/>
</dbReference>
<comment type="catalytic activity">
    <reaction evidence="11 12">
        <text>GTP + H2O = GDP + phosphate + H(+)</text>
        <dbReference type="Rhea" id="RHEA:19669"/>
        <dbReference type="ChEBI" id="CHEBI:15377"/>
        <dbReference type="ChEBI" id="CHEBI:15378"/>
        <dbReference type="ChEBI" id="CHEBI:37565"/>
        <dbReference type="ChEBI" id="CHEBI:43474"/>
        <dbReference type="ChEBI" id="CHEBI:58189"/>
        <dbReference type="EC" id="3.6.5.3"/>
    </reaction>
</comment>
<evidence type="ECO:0000313" key="15">
    <source>
        <dbReference type="Proteomes" id="UP000002315"/>
    </source>
</evidence>
<keyword evidence="6 12" id="KW-0378">Hydrolase</keyword>
<feature type="binding site" evidence="12">
    <location>
        <position position="16"/>
    </location>
    <ligand>
        <name>Mg(2+)</name>
        <dbReference type="ChEBI" id="CHEBI:18420"/>
        <label>2</label>
    </ligand>
</feature>
<evidence type="ECO:0000313" key="14">
    <source>
        <dbReference type="EMBL" id="ADP77246.1"/>
    </source>
</evidence>
<keyword evidence="8 12" id="KW-0460">Magnesium</keyword>
<dbReference type="AlphaFoldDB" id="E3GY64"/>
<dbReference type="OrthoDB" id="7798at2157"/>
<dbReference type="Gene3D" id="2.40.30.10">
    <property type="entry name" value="Translation factors"/>
    <property type="match status" value="2"/>
</dbReference>
<evidence type="ECO:0000259" key="13">
    <source>
        <dbReference type="PROSITE" id="PS51722"/>
    </source>
</evidence>
<dbReference type="HAMAP" id="MF_00119">
    <property type="entry name" value="eIF_2_gamma"/>
    <property type="match status" value="1"/>
</dbReference>
<dbReference type="InterPro" id="IPR005225">
    <property type="entry name" value="Small_GTP-bd"/>
</dbReference>
<evidence type="ECO:0000256" key="7">
    <source>
        <dbReference type="ARBA" id="ARBA00022833"/>
    </source>
</evidence>
<dbReference type="Proteomes" id="UP000002315">
    <property type="component" value="Chromosome"/>
</dbReference>
<dbReference type="InterPro" id="IPR009001">
    <property type="entry name" value="Transl_elong_EF1A/Init_IF2_C"/>
</dbReference>
<dbReference type="GO" id="GO:0046872">
    <property type="term" value="F:metal ion binding"/>
    <property type="evidence" value="ECO:0007669"/>
    <property type="project" value="UniProtKB-KW"/>
</dbReference>
<feature type="binding site" evidence="12">
    <location>
        <position position="41"/>
    </location>
    <ligand>
        <name>Mg(2+)</name>
        <dbReference type="ChEBI" id="CHEBI:18420"/>
        <label>2</label>
    </ligand>
</feature>
<keyword evidence="5 12" id="KW-0547">Nucleotide-binding</keyword>
<keyword evidence="3 12" id="KW-0396">Initiation factor</keyword>
<evidence type="ECO:0000256" key="1">
    <source>
        <dbReference type="ARBA" id="ARBA00001946"/>
    </source>
</evidence>
<evidence type="ECO:0000256" key="10">
    <source>
        <dbReference type="ARBA" id="ARBA00023134"/>
    </source>
</evidence>
<gene>
    <name evidence="12" type="primary">eif2g</name>
    <name evidence="14" type="ordered locus">Mfer_0446</name>
</gene>
<dbReference type="InterPro" id="IPR009000">
    <property type="entry name" value="Transl_B-barrel_sf"/>
</dbReference>
<evidence type="ECO:0000256" key="6">
    <source>
        <dbReference type="ARBA" id="ARBA00022801"/>
    </source>
</evidence>
<dbReference type="FunFam" id="2.40.30.10:FF:000009">
    <property type="entry name" value="Eukaryotic translation initiation factor 2 subunit gamma"/>
    <property type="match status" value="1"/>
</dbReference>
<dbReference type="KEGG" id="mfv:Mfer_0446"/>
<keyword evidence="9 12" id="KW-0648">Protein biosynthesis</keyword>
<keyword evidence="10 12" id="KW-0342">GTP-binding</keyword>
<dbReference type="HOGENOM" id="CLU_027154_0_1_2"/>
<feature type="binding site" evidence="12">
    <location>
        <position position="20"/>
    </location>
    <ligand>
        <name>Mg(2+)</name>
        <dbReference type="ChEBI" id="CHEBI:18420"/>
        <label>1</label>
    </ligand>
</feature>
<dbReference type="Pfam" id="PF09173">
    <property type="entry name" value="eIF2_C"/>
    <property type="match status" value="1"/>
</dbReference>
<dbReference type="EC" id="3.6.5.3" evidence="12"/>
<dbReference type="GO" id="GO:0005829">
    <property type="term" value="C:cytosol"/>
    <property type="evidence" value="ECO:0007669"/>
    <property type="project" value="TreeGrafter"/>
</dbReference>
<dbReference type="NCBIfam" id="TIGR00231">
    <property type="entry name" value="small_GTP"/>
    <property type="match status" value="1"/>
</dbReference>
<keyword evidence="4 12" id="KW-0479">Metal-binding</keyword>
<dbReference type="GO" id="GO:0003743">
    <property type="term" value="F:translation initiation factor activity"/>
    <property type="evidence" value="ECO:0007669"/>
    <property type="project" value="UniProtKB-KW"/>
</dbReference>
<dbReference type="GO" id="GO:0000049">
    <property type="term" value="F:tRNA binding"/>
    <property type="evidence" value="ECO:0007669"/>
    <property type="project" value="InterPro"/>
</dbReference>
<feature type="binding site" evidence="12">
    <location>
        <position position="71"/>
    </location>
    <ligand>
        <name>Zn(2+)</name>
        <dbReference type="ChEBI" id="CHEBI:29105"/>
    </ligand>
</feature>
<dbReference type="PROSITE" id="PS00301">
    <property type="entry name" value="G_TR_1"/>
    <property type="match status" value="1"/>
</dbReference>
<dbReference type="InterPro" id="IPR000795">
    <property type="entry name" value="T_Tr_GTP-bd_dom"/>
</dbReference>
<dbReference type="Pfam" id="PF03144">
    <property type="entry name" value="GTP_EFTU_D2"/>
    <property type="match status" value="1"/>
</dbReference>
<evidence type="ECO:0000256" key="5">
    <source>
        <dbReference type="ARBA" id="ARBA00022741"/>
    </source>
</evidence>
<dbReference type="EMBL" id="CP002278">
    <property type="protein sequence ID" value="ADP77246.1"/>
    <property type="molecule type" value="Genomic_DNA"/>
</dbReference>
<dbReference type="STRING" id="523846.Mfer_0446"/>
<dbReference type="NCBIfam" id="NF003077">
    <property type="entry name" value="PRK04000.1"/>
    <property type="match status" value="1"/>
</dbReference>
<accession>E3GY64</accession>
<reference evidence="14 15" key="1">
    <citation type="journal article" date="2010" name="Stand. Genomic Sci.">
        <title>Complete genome sequence of Methanothermus fervidus type strain (V24S).</title>
        <authorList>
            <person name="Anderson I."/>
            <person name="Djao O.D."/>
            <person name="Misra M."/>
            <person name="Chertkov O."/>
            <person name="Nolan M."/>
            <person name="Lucas S."/>
            <person name="Lapidus A."/>
            <person name="Del Rio T.G."/>
            <person name="Tice H."/>
            <person name="Cheng J.F."/>
            <person name="Tapia R."/>
            <person name="Han C."/>
            <person name="Goodwin L."/>
            <person name="Pitluck S."/>
            <person name="Liolios K."/>
            <person name="Ivanova N."/>
            <person name="Mavromatis K."/>
            <person name="Mikhailova N."/>
            <person name="Pati A."/>
            <person name="Brambilla E."/>
            <person name="Chen A."/>
            <person name="Palaniappan K."/>
            <person name="Land M."/>
            <person name="Hauser L."/>
            <person name="Chang Y.J."/>
            <person name="Jeffries C.D."/>
            <person name="Sikorski J."/>
            <person name="Spring S."/>
            <person name="Rohde M."/>
            <person name="Eichinger K."/>
            <person name="Huber H."/>
            <person name="Wirth R."/>
            <person name="Goker M."/>
            <person name="Detter J.C."/>
            <person name="Woyke T."/>
            <person name="Bristow J."/>
            <person name="Eisen J.A."/>
            <person name="Markowitz V."/>
            <person name="Hugenholtz P."/>
            <person name="Klenk H.P."/>
            <person name="Kyrpides N.C."/>
        </authorList>
    </citation>
    <scope>NUCLEOTIDE SEQUENCE [LARGE SCALE GENOMIC DNA]</scope>
    <source>
        <strain evidence="15">ATCC 43054 / DSM 2088 / JCM 10308 / V24 S</strain>
    </source>
</reference>
<comment type="function">
    <text evidence="12">eIF-2 functions in the early steps of protein synthesis by forming a ternary complex with GTP and initiator tRNA.</text>
</comment>
<keyword evidence="7 12" id="KW-0862">Zinc</keyword>
<protein>
    <recommendedName>
        <fullName evidence="12">Translation initiation factor 2 subunit gamma</fullName>
        <ecNumber evidence="12">3.6.5.3</ecNumber>
    </recommendedName>
    <alternativeName>
        <fullName evidence="12">aIF2-gamma</fullName>
    </alternativeName>
    <alternativeName>
        <fullName evidence="12">eIF-2-gamma</fullName>
    </alternativeName>
</protein>
<dbReference type="InterPro" id="IPR022424">
    <property type="entry name" value="TIF2_gsu"/>
</dbReference>
<dbReference type="Pfam" id="PF00009">
    <property type="entry name" value="GTP_EFTU"/>
    <property type="match status" value="1"/>
</dbReference>
<dbReference type="CDD" id="cd03688">
    <property type="entry name" value="eIF2_gamma_II"/>
    <property type="match status" value="1"/>
</dbReference>
<evidence type="ECO:0000256" key="12">
    <source>
        <dbReference type="HAMAP-Rule" id="MF_00119"/>
    </source>
</evidence>
<feature type="binding site" evidence="12">
    <location>
        <begin position="179"/>
        <end position="181"/>
    </location>
    <ligand>
        <name>GTP</name>
        <dbReference type="ChEBI" id="CHEBI:37565"/>
    </ligand>
</feature>
<dbReference type="InterPro" id="IPR004161">
    <property type="entry name" value="EFTu-like_2"/>
</dbReference>
<dbReference type="CDD" id="cd01888">
    <property type="entry name" value="eIF2_gamma"/>
    <property type="match status" value="1"/>
</dbReference>
<comment type="similarity">
    <text evidence="2 12">Belongs to the TRAFAC class translation factor GTPase superfamily. Classic translation factor GTPase family. EIF2G subfamily.</text>
</comment>
<comment type="cofactor">
    <cofactor evidence="1 12">
        <name>Mg(2+)</name>
        <dbReference type="ChEBI" id="CHEBI:18420"/>
    </cofactor>
</comment>
<evidence type="ECO:0000256" key="9">
    <source>
        <dbReference type="ARBA" id="ARBA00022917"/>
    </source>
</evidence>
<proteinExistence type="inferred from homology"/>
<dbReference type="SUPFAM" id="SSF50465">
    <property type="entry name" value="EF-Tu/eEF-1alpha/eIF2-gamma C-terminal domain"/>
    <property type="match status" value="1"/>
</dbReference>
<dbReference type="GO" id="GO:0003924">
    <property type="term" value="F:GTPase activity"/>
    <property type="evidence" value="ECO:0007669"/>
    <property type="project" value="InterPro"/>
</dbReference>
<keyword evidence="15" id="KW-1185">Reference proteome</keyword>
<evidence type="ECO:0000256" key="8">
    <source>
        <dbReference type="ARBA" id="ARBA00022842"/>
    </source>
</evidence>
<feature type="binding site" evidence="12">
    <location>
        <position position="43"/>
    </location>
    <ligand>
        <name>Mg(2+)</name>
        <dbReference type="ChEBI" id="CHEBI:18420"/>
        <label>1</label>
    </ligand>
</feature>
<dbReference type="GO" id="GO:0005525">
    <property type="term" value="F:GTP binding"/>
    <property type="evidence" value="ECO:0007669"/>
    <property type="project" value="UniProtKB-UniRule"/>
</dbReference>
<dbReference type="GO" id="GO:0003746">
    <property type="term" value="F:translation elongation factor activity"/>
    <property type="evidence" value="ECO:0007669"/>
    <property type="project" value="UniProtKB-UniRule"/>
</dbReference>
<dbReference type="SUPFAM" id="SSF52540">
    <property type="entry name" value="P-loop containing nucleoside triphosphate hydrolases"/>
    <property type="match status" value="1"/>
</dbReference>
<dbReference type="Gene3D" id="3.40.50.300">
    <property type="entry name" value="P-loop containing nucleotide triphosphate hydrolases"/>
    <property type="match status" value="1"/>
</dbReference>
<dbReference type="NCBIfam" id="TIGR03680">
    <property type="entry name" value="eif2g_arch"/>
    <property type="match status" value="1"/>
</dbReference>
<dbReference type="SUPFAM" id="SSF50447">
    <property type="entry name" value="Translation proteins"/>
    <property type="match status" value="1"/>
</dbReference>